<organism evidence="16 17">
    <name type="scientific">Steinernema hermaphroditum</name>
    <dbReference type="NCBI Taxonomy" id="289476"/>
    <lineage>
        <taxon>Eukaryota</taxon>
        <taxon>Metazoa</taxon>
        <taxon>Ecdysozoa</taxon>
        <taxon>Nematoda</taxon>
        <taxon>Chromadorea</taxon>
        <taxon>Rhabditida</taxon>
        <taxon>Tylenchina</taxon>
        <taxon>Panagrolaimomorpha</taxon>
        <taxon>Strongyloidoidea</taxon>
        <taxon>Steinernematidae</taxon>
        <taxon>Steinernema</taxon>
    </lineage>
</organism>
<reference evidence="16" key="1">
    <citation type="submission" date="2023-06" db="EMBL/GenBank/DDBJ databases">
        <title>Genomic analysis of the entomopathogenic nematode Steinernema hermaphroditum.</title>
        <authorList>
            <person name="Schwarz E.M."/>
            <person name="Heppert J.K."/>
            <person name="Baniya A."/>
            <person name="Schwartz H.T."/>
            <person name="Tan C.-H."/>
            <person name="Antoshechkin I."/>
            <person name="Sternberg P.W."/>
            <person name="Goodrich-Blair H."/>
            <person name="Dillman A.R."/>
        </authorList>
    </citation>
    <scope>NUCLEOTIDE SEQUENCE</scope>
    <source>
        <strain evidence="16">PS9179</strain>
        <tissue evidence="16">Whole animal</tissue>
    </source>
</reference>
<evidence type="ECO:0000256" key="10">
    <source>
        <dbReference type="ARBA" id="ARBA00044980"/>
    </source>
</evidence>
<dbReference type="SUPFAM" id="SSF56529">
    <property type="entry name" value="FAH"/>
    <property type="match status" value="1"/>
</dbReference>
<dbReference type="EC" id="3.7.1.5" evidence="5"/>
<feature type="domain" description="Fumarylacetoacetase-like C-terminal" evidence="15">
    <location>
        <begin position="14"/>
        <end position="212"/>
    </location>
</feature>
<dbReference type="PANTHER" id="PTHR11820">
    <property type="entry name" value="ACYLPYRUVASE"/>
    <property type="match status" value="1"/>
</dbReference>
<dbReference type="InterPro" id="IPR011234">
    <property type="entry name" value="Fumarylacetoacetase-like_C"/>
</dbReference>
<dbReference type="Pfam" id="PF01557">
    <property type="entry name" value="FAA_hydrolase"/>
    <property type="match status" value="1"/>
</dbReference>
<dbReference type="GO" id="GO:0046872">
    <property type="term" value="F:metal ion binding"/>
    <property type="evidence" value="ECO:0007669"/>
    <property type="project" value="UniProtKB-KW"/>
</dbReference>
<dbReference type="GO" id="GO:0018773">
    <property type="term" value="F:acetylpyruvate hydrolase activity"/>
    <property type="evidence" value="ECO:0007669"/>
    <property type="project" value="TreeGrafter"/>
</dbReference>
<evidence type="ECO:0000256" key="11">
    <source>
        <dbReference type="ARBA" id="ARBA00047858"/>
    </source>
</evidence>
<dbReference type="EMBL" id="JAUCMV010000005">
    <property type="protein sequence ID" value="KAK0399036.1"/>
    <property type="molecule type" value="Genomic_DNA"/>
</dbReference>
<comment type="catalytic activity">
    <reaction evidence="8">
        <text>oxaloacetate = enol-oxaloacetate</text>
        <dbReference type="Rhea" id="RHEA:16021"/>
        <dbReference type="ChEBI" id="CHEBI:16452"/>
        <dbReference type="ChEBI" id="CHEBI:17479"/>
        <dbReference type="EC" id="5.3.2.2"/>
    </reaction>
    <physiologicalReaction direction="right-to-left" evidence="8">
        <dbReference type="Rhea" id="RHEA:16023"/>
    </physiologicalReaction>
</comment>
<dbReference type="GO" id="GO:0050163">
    <property type="term" value="F:oxaloacetate tautomerase activity"/>
    <property type="evidence" value="ECO:0007669"/>
    <property type="project" value="UniProtKB-EC"/>
</dbReference>
<evidence type="ECO:0000256" key="2">
    <source>
        <dbReference type="ARBA" id="ARBA00012947"/>
    </source>
</evidence>
<dbReference type="GO" id="GO:0019752">
    <property type="term" value="P:carboxylic acid metabolic process"/>
    <property type="evidence" value="ECO:0007669"/>
    <property type="project" value="UniProtKB-ARBA"/>
</dbReference>
<dbReference type="FunFam" id="3.90.850.10:FF:000003">
    <property type="entry name" value="Fumarylacetoacetate hydrolase domain-containing 1"/>
    <property type="match status" value="1"/>
</dbReference>
<evidence type="ECO:0000256" key="5">
    <source>
        <dbReference type="ARBA" id="ARBA00039040"/>
    </source>
</evidence>
<dbReference type="EC" id="4.1.1.112" evidence="2"/>
<evidence type="ECO:0000313" key="17">
    <source>
        <dbReference type="Proteomes" id="UP001175271"/>
    </source>
</evidence>
<evidence type="ECO:0000256" key="9">
    <source>
        <dbReference type="ARBA" id="ARBA00044973"/>
    </source>
</evidence>
<gene>
    <name evidence="16" type="ORF">QR680_002877</name>
</gene>
<evidence type="ECO:0000313" key="16">
    <source>
        <dbReference type="EMBL" id="KAK0399036.1"/>
    </source>
</evidence>
<dbReference type="PANTHER" id="PTHR11820:SF7">
    <property type="entry name" value="ACYLPYRUVASE FAHD1, MITOCHONDRIAL"/>
    <property type="match status" value="1"/>
</dbReference>
<dbReference type="GO" id="GO:0005739">
    <property type="term" value="C:mitochondrion"/>
    <property type="evidence" value="ECO:0007669"/>
    <property type="project" value="TreeGrafter"/>
</dbReference>
<protein>
    <recommendedName>
        <fullName evidence="10">Oxaloacetate tautomerase FAHD1, mitochondrial</fullName>
        <ecNumber evidence="5">3.7.1.5</ecNumber>
        <ecNumber evidence="2">4.1.1.112</ecNumber>
        <ecNumber evidence="9">5.3.2.2</ecNumber>
    </recommendedName>
    <alternativeName>
        <fullName evidence="7">Acylpyruvase FAHD1</fullName>
    </alternativeName>
    <alternativeName>
        <fullName evidence="6">Fumarylacetoacetate hydrolase domain-containing protein 1</fullName>
    </alternativeName>
    <alternativeName>
        <fullName evidence="4">Oxaloacetate decarboxylase</fullName>
    </alternativeName>
</protein>
<dbReference type="Gene3D" id="3.90.850.10">
    <property type="entry name" value="Fumarylacetoacetase-like, C-terminal domain"/>
    <property type="match status" value="1"/>
</dbReference>
<evidence type="ECO:0000256" key="1">
    <source>
        <dbReference type="ARBA" id="ARBA00010211"/>
    </source>
</evidence>
<comment type="catalytic activity">
    <reaction evidence="13">
        <text>oxaloacetate + H(+) = pyruvate + CO2</text>
        <dbReference type="Rhea" id="RHEA:15641"/>
        <dbReference type="ChEBI" id="CHEBI:15361"/>
        <dbReference type="ChEBI" id="CHEBI:15378"/>
        <dbReference type="ChEBI" id="CHEBI:16452"/>
        <dbReference type="ChEBI" id="CHEBI:16526"/>
        <dbReference type="EC" id="4.1.1.112"/>
    </reaction>
</comment>
<evidence type="ECO:0000256" key="6">
    <source>
        <dbReference type="ARBA" id="ARBA00042340"/>
    </source>
</evidence>
<dbReference type="Proteomes" id="UP001175271">
    <property type="component" value="Unassembled WGS sequence"/>
</dbReference>
<evidence type="ECO:0000256" key="14">
    <source>
        <dbReference type="ARBA" id="ARBA00048846"/>
    </source>
</evidence>
<proteinExistence type="inferred from homology"/>
<dbReference type="InterPro" id="IPR036663">
    <property type="entry name" value="Fumarylacetoacetase_C_sf"/>
</dbReference>
<dbReference type="GO" id="GO:0047621">
    <property type="term" value="F:acylpyruvate hydrolase activity"/>
    <property type="evidence" value="ECO:0007669"/>
    <property type="project" value="UniProtKB-EC"/>
</dbReference>
<comment type="catalytic activity">
    <reaction evidence="11">
        <text>a 3-acylpyruvate + H2O = a carboxylate + pyruvate + H(+)</text>
        <dbReference type="Rhea" id="RHEA:19009"/>
        <dbReference type="ChEBI" id="CHEBI:15361"/>
        <dbReference type="ChEBI" id="CHEBI:15377"/>
        <dbReference type="ChEBI" id="CHEBI:15378"/>
        <dbReference type="ChEBI" id="CHEBI:29067"/>
        <dbReference type="ChEBI" id="CHEBI:57278"/>
        <dbReference type="EC" id="3.7.1.5"/>
    </reaction>
</comment>
<sequence length="215" mass="23570">MAANLSNFRTIGTKIVCVGRNYADHAKELGNAIPKKPMIFLKSLNSYVTEGEPIVIPPGCEELHQEVELGVVISKTAKNVSSAAAMDYVGGYICALDMTARDFQNEAKKAGAPWFLAKSFDTSCPVSKFIEKSKIPDPHEIEIYCLINEKEKQRCVTDKMIFDIPTLISYVTQFATLQPGDVLLTGTPAGVCKCESGDKIRFGLKDIVEANFVVQ</sequence>
<comment type="similarity">
    <text evidence="1">Belongs to the FAH family.</text>
</comment>
<evidence type="ECO:0000256" key="12">
    <source>
        <dbReference type="ARBA" id="ARBA00047963"/>
    </source>
</evidence>
<evidence type="ECO:0000259" key="15">
    <source>
        <dbReference type="Pfam" id="PF01557"/>
    </source>
</evidence>
<evidence type="ECO:0000256" key="8">
    <source>
        <dbReference type="ARBA" id="ARBA00044911"/>
    </source>
</evidence>
<dbReference type="GO" id="GO:0008948">
    <property type="term" value="F:oxaloacetate decarboxylase activity"/>
    <property type="evidence" value="ECO:0007669"/>
    <property type="project" value="UniProtKB-EC"/>
</dbReference>
<keyword evidence="17" id="KW-1185">Reference proteome</keyword>
<comment type="catalytic activity">
    <reaction evidence="14">
        <text>acetylpyruvate + H2O = acetate + pyruvate + H(+)</text>
        <dbReference type="Rhea" id="RHEA:16097"/>
        <dbReference type="ChEBI" id="CHEBI:15360"/>
        <dbReference type="ChEBI" id="CHEBI:15361"/>
        <dbReference type="ChEBI" id="CHEBI:15377"/>
        <dbReference type="ChEBI" id="CHEBI:15378"/>
        <dbReference type="ChEBI" id="CHEBI:30089"/>
    </reaction>
</comment>
<evidence type="ECO:0000256" key="7">
    <source>
        <dbReference type="ARBA" id="ARBA00044830"/>
    </source>
</evidence>
<evidence type="ECO:0000256" key="13">
    <source>
        <dbReference type="ARBA" id="ARBA00047973"/>
    </source>
</evidence>
<comment type="catalytic activity">
    <reaction evidence="12">
        <text>3-fumarylpyruvate + H2O = fumarate + pyruvate + H(+)</text>
        <dbReference type="Rhea" id="RHEA:26168"/>
        <dbReference type="ChEBI" id="CHEBI:15361"/>
        <dbReference type="ChEBI" id="CHEBI:15377"/>
        <dbReference type="ChEBI" id="CHEBI:15378"/>
        <dbReference type="ChEBI" id="CHEBI:16854"/>
        <dbReference type="ChEBI" id="CHEBI:29806"/>
    </reaction>
</comment>
<keyword evidence="3" id="KW-0479">Metal-binding</keyword>
<accession>A0AA39H4F7</accession>
<evidence type="ECO:0000256" key="4">
    <source>
        <dbReference type="ARBA" id="ARBA00032305"/>
    </source>
</evidence>
<comment type="caution">
    <text evidence="16">The sequence shown here is derived from an EMBL/GenBank/DDBJ whole genome shotgun (WGS) entry which is preliminary data.</text>
</comment>
<name>A0AA39H4F7_9BILA</name>
<dbReference type="AlphaFoldDB" id="A0AA39H4F7"/>
<evidence type="ECO:0000256" key="3">
    <source>
        <dbReference type="ARBA" id="ARBA00022723"/>
    </source>
</evidence>
<dbReference type="EC" id="5.3.2.2" evidence="9"/>